<accession>A0A7J5E4C4</accession>
<sequence>MPREIVDLLWRDHPAAPPSGRRGPKARVSASEVVDAAIALADADADGLAAVSVRTLAAELGLSAMSVYTHVNSRDDLLVLMADTAHARMALPSYGRAGWRTRVRRVAEANHVLLARHPWLLDVTDQRTALGPGTIAKYDHELAAFAPLGLDDVTCDAALTFVLDLVRSAARATRPDPRAGELAAHWPEWSTRLAAYLGDDFALAQRVGAAAGAAMGDVADPAAAWSFALERALDGLAALRPGS</sequence>
<dbReference type="InterPro" id="IPR009057">
    <property type="entry name" value="Homeodomain-like_sf"/>
</dbReference>
<dbReference type="RefSeq" id="WP_151580328.1">
    <property type="nucleotide sequence ID" value="NZ_CP182503.1"/>
</dbReference>
<dbReference type="InterPro" id="IPR036271">
    <property type="entry name" value="Tet_transcr_reg_TetR-rel_C_sf"/>
</dbReference>
<protein>
    <submittedName>
        <fullName evidence="5">TetR/AcrR family transcriptional regulator</fullName>
    </submittedName>
</protein>
<dbReference type="Proteomes" id="UP000449906">
    <property type="component" value="Unassembled WGS sequence"/>
</dbReference>
<dbReference type="AlphaFoldDB" id="A0A7J5E4C4"/>
<evidence type="ECO:0000256" key="1">
    <source>
        <dbReference type="ARBA" id="ARBA00023015"/>
    </source>
</evidence>
<dbReference type="SUPFAM" id="SSF46689">
    <property type="entry name" value="Homeodomain-like"/>
    <property type="match status" value="1"/>
</dbReference>
<evidence type="ECO:0000313" key="6">
    <source>
        <dbReference type="Proteomes" id="UP000449906"/>
    </source>
</evidence>
<evidence type="ECO:0000313" key="5">
    <source>
        <dbReference type="EMBL" id="KAB2813013.1"/>
    </source>
</evidence>
<reference evidence="5 6" key="1">
    <citation type="submission" date="2019-09" db="EMBL/GenBank/DDBJ databases">
        <title>Pimelobacter sp. isolated from Paulinella.</title>
        <authorList>
            <person name="Jeong S.E."/>
        </authorList>
    </citation>
    <scope>NUCLEOTIDE SEQUENCE [LARGE SCALE GENOMIC DNA]</scope>
    <source>
        <strain evidence="5 6">Pch-N</strain>
    </source>
</reference>
<dbReference type="Gene3D" id="1.10.357.10">
    <property type="entry name" value="Tetracycline Repressor, domain 2"/>
    <property type="match status" value="1"/>
</dbReference>
<comment type="caution">
    <text evidence="5">The sequence shown here is derived from an EMBL/GenBank/DDBJ whole genome shotgun (WGS) entry which is preliminary data.</text>
</comment>
<feature type="domain" description="Tetracycline repressor TetR C-terminal" evidence="3">
    <location>
        <begin position="92"/>
        <end position="238"/>
    </location>
</feature>
<dbReference type="Pfam" id="PF02909">
    <property type="entry name" value="TetR_C_1"/>
    <property type="match status" value="1"/>
</dbReference>
<dbReference type="InterPro" id="IPR004111">
    <property type="entry name" value="Repressor_TetR_C"/>
</dbReference>
<dbReference type="EMBL" id="WBVM01000022">
    <property type="protein sequence ID" value="KAB2804290.1"/>
    <property type="molecule type" value="Genomic_DNA"/>
</dbReference>
<proteinExistence type="predicted"/>
<dbReference type="Gene3D" id="1.10.10.60">
    <property type="entry name" value="Homeodomain-like"/>
    <property type="match status" value="1"/>
</dbReference>
<evidence type="ECO:0000256" key="2">
    <source>
        <dbReference type="ARBA" id="ARBA00023163"/>
    </source>
</evidence>
<gene>
    <name evidence="5" type="ORF">F9L07_15045</name>
    <name evidence="4" type="ORF">F9L07_28810</name>
</gene>
<dbReference type="EMBL" id="WBVM01000001">
    <property type="protein sequence ID" value="KAB2813013.1"/>
    <property type="molecule type" value="Genomic_DNA"/>
</dbReference>
<name>A0A7J5E4C4_NOCSI</name>
<evidence type="ECO:0000313" key="4">
    <source>
        <dbReference type="EMBL" id="KAB2804290.1"/>
    </source>
</evidence>
<keyword evidence="2" id="KW-0804">Transcription</keyword>
<keyword evidence="1" id="KW-0805">Transcription regulation</keyword>
<dbReference type="GO" id="GO:0045892">
    <property type="term" value="P:negative regulation of DNA-templated transcription"/>
    <property type="evidence" value="ECO:0007669"/>
    <property type="project" value="InterPro"/>
</dbReference>
<dbReference type="SUPFAM" id="SSF48498">
    <property type="entry name" value="Tetracyclin repressor-like, C-terminal domain"/>
    <property type="match status" value="1"/>
</dbReference>
<evidence type="ECO:0000259" key="3">
    <source>
        <dbReference type="Pfam" id="PF02909"/>
    </source>
</evidence>
<organism evidence="5 6">
    <name type="scientific">Nocardioides simplex</name>
    <name type="common">Arthrobacter simplex</name>
    <dbReference type="NCBI Taxonomy" id="2045"/>
    <lineage>
        <taxon>Bacteria</taxon>
        <taxon>Bacillati</taxon>
        <taxon>Actinomycetota</taxon>
        <taxon>Actinomycetes</taxon>
        <taxon>Propionibacteriales</taxon>
        <taxon>Nocardioidaceae</taxon>
        <taxon>Pimelobacter</taxon>
    </lineage>
</organism>